<keyword evidence="1" id="KW-0732">Signal</keyword>
<sequence>MAKTFRAIGPAIIAATIATLAAPQSATADPVREQVTFSGTANEDRGNAGVSYLRALGADLSSDAPILRLNLRGGTADGEIDTSTADVLFGYQLVRDGWKYRLFGGVEARTSDGETAFGPKAMGQIQSRKSVPLYVNATFSLSDDRYQTNLQVGHRFESVVLGPEIGFSGVDGSEKLRLGLVATDLRLGKVGLTLRGGVLVDREDDTQNIPYVGASATYQF</sequence>
<gene>
    <name evidence="2" type="ORF">HYN69_02910</name>
</gene>
<accession>A0A2S0UII2</accession>
<dbReference type="Pfam" id="PF17036">
    <property type="entry name" value="CBP_BcsS"/>
    <property type="match status" value="1"/>
</dbReference>
<protein>
    <recommendedName>
        <fullName evidence="4">Outer membrane protein beta-barrel domain-containing protein</fullName>
    </recommendedName>
</protein>
<dbReference type="AlphaFoldDB" id="A0A2S0UII2"/>
<dbReference type="Proteomes" id="UP000244496">
    <property type="component" value="Chromosome"/>
</dbReference>
<feature type="chain" id="PRO_5015707819" description="Outer membrane protein beta-barrel domain-containing protein" evidence="1">
    <location>
        <begin position="29"/>
        <end position="220"/>
    </location>
</feature>
<evidence type="ECO:0000256" key="1">
    <source>
        <dbReference type="SAM" id="SignalP"/>
    </source>
</evidence>
<dbReference type="KEGG" id="geh:HYN69_02910"/>
<dbReference type="OrthoDB" id="8479338at2"/>
<organism evidence="2 3">
    <name type="scientific">Paragemmobacter aquarius</name>
    <dbReference type="NCBI Taxonomy" id="2169400"/>
    <lineage>
        <taxon>Bacteria</taxon>
        <taxon>Pseudomonadati</taxon>
        <taxon>Pseudomonadota</taxon>
        <taxon>Alphaproteobacteria</taxon>
        <taxon>Rhodobacterales</taxon>
        <taxon>Paracoccaceae</taxon>
        <taxon>Paragemmobacter</taxon>
    </lineage>
</organism>
<evidence type="ECO:0000313" key="3">
    <source>
        <dbReference type="Proteomes" id="UP000244496"/>
    </source>
</evidence>
<dbReference type="InterPro" id="IPR031485">
    <property type="entry name" value="CBP_BcsS"/>
</dbReference>
<dbReference type="EMBL" id="CP028918">
    <property type="protein sequence ID" value="AWB47595.1"/>
    <property type="molecule type" value="Genomic_DNA"/>
</dbReference>
<dbReference type="RefSeq" id="WP_108434422.1">
    <property type="nucleotide sequence ID" value="NZ_CP028918.1"/>
</dbReference>
<evidence type="ECO:0000313" key="2">
    <source>
        <dbReference type="EMBL" id="AWB47595.1"/>
    </source>
</evidence>
<feature type="signal peptide" evidence="1">
    <location>
        <begin position="1"/>
        <end position="28"/>
    </location>
</feature>
<proteinExistence type="predicted"/>
<name>A0A2S0UII2_9RHOB</name>
<reference evidence="2 3" key="1">
    <citation type="submission" date="2018-04" db="EMBL/GenBank/DDBJ databases">
        <title>Genome sequencing of Gemmobacter.</title>
        <authorList>
            <person name="Yi H."/>
            <person name="Baek M.-G."/>
        </authorList>
    </citation>
    <scope>NUCLEOTIDE SEQUENCE [LARGE SCALE GENOMIC DNA]</scope>
    <source>
        <strain evidence="2 3">HYN0069</strain>
    </source>
</reference>
<keyword evidence="3" id="KW-1185">Reference proteome</keyword>
<evidence type="ECO:0008006" key="4">
    <source>
        <dbReference type="Google" id="ProtNLM"/>
    </source>
</evidence>